<dbReference type="PANTHER" id="PTHR24363">
    <property type="entry name" value="SERINE/THREONINE PROTEIN KINASE"/>
    <property type="match status" value="1"/>
</dbReference>
<evidence type="ECO:0000313" key="8">
    <source>
        <dbReference type="Proteomes" id="UP000585614"/>
    </source>
</evidence>
<dbReference type="FunFam" id="1.25.10.10:FF:000579">
    <property type="entry name" value="Serine/threonine kinase like domain containing 1"/>
    <property type="match status" value="1"/>
</dbReference>
<gene>
    <name evidence="7" type="ORF">mRhiFer1_016306</name>
</gene>
<evidence type="ECO:0000256" key="3">
    <source>
        <dbReference type="ARBA" id="ARBA00072818"/>
    </source>
</evidence>
<comment type="caution">
    <text evidence="7">The sequence shown here is derived from an EMBL/GenBank/DDBJ whole genome shotgun (WGS) entry which is preliminary data.</text>
</comment>
<dbReference type="SUPFAM" id="SSF56112">
    <property type="entry name" value="Protein kinase-like (PK-like)"/>
    <property type="match status" value="1"/>
</dbReference>
<dbReference type="FunFam" id="3.30.200.20:FF:000913">
    <property type="entry name" value="Serine/threonine kinase like domain containing 1"/>
    <property type="match status" value="1"/>
</dbReference>
<keyword evidence="1" id="KW-0547">Nucleotide-binding</keyword>
<dbReference type="SUPFAM" id="SSF48371">
    <property type="entry name" value="ARM repeat"/>
    <property type="match status" value="1"/>
</dbReference>
<dbReference type="InterPro" id="IPR011989">
    <property type="entry name" value="ARM-like"/>
</dbReference>
<evidence type="ECO:0000256" key="5">
    <source>
        <dbReference type="ARBA" id="ARBA00081628"/>
    </source>
</evidence>
<dbReference type="FunFam" id="1.10.510.10:FF:001115">
    <property type="entry name" value="Serine/threonine kinase like domain containing 1"/>
    <property type="match status" value="1"/>
</dbReference>
<name>A0A7J7VT26_RHIFE</name>
<evidence type="ECO:0000256" key="4">
    <source>
        <dbReference type="ARBA" id="ARBA00079669"/>
    </source>
</evidence>
<dbReference type="EMBL" id="JACAGC010000012">
    <property type="protein sequence ID" value="KAF6328188.1"/>
    <property type="molecule type" value="Genomic_DNA"/>
</dbReference>
<dbReference type="InterPro" id="IPR000719">
    <property type="entry name" value="Prot_kinase_dom"/>
</dbReference>
<dbReference type="Pfam" id="PF00069">
    <property type="entry name" value="Pkinase"/>
    <property type="match status" value="1"/>
</dbReference>
<evidence type="ECO:0000313" key="7">
    <source>
        <dbReference type="EMBL" id="KAF6328188.1"/>
    </source>
</evidence>
<feature type="domain" description="Protein kinase" evidence="6">
    <location>
        <begin position="4"/>
        <end position="272"/>
    </location>
</feature>
<dbReference type="Gene3D" id="1.10.510.10">
    <property type="entry name" value="Transferase(Phosphotransferase) domain 1"/>
    <property type="match status" value="1"/>
</dbReference>
<organism evidence="7 8">
    <name type="scientific">Rhinolophus ferrumequinum</name>
    <name type="common">Greater horseshoe bat</name>
    <dbReference type="NCBI Taxonomy" id="59479"/>
    <lineage>
        <taxon>Eukaryota</taxon>
        <taxon>Metazoa</taxon>
        <taxon>Chordata</taxon>
        <taxon>Craniata</taxon>
        <taxon>Vertebrata</taxon>
        <taxon>Euteleostomi</taxon>
        <taxon>Mammalia</taxon>
        <taxon>Eutheria</taxon>
        <taxon>Laurasiatheria</taxon>
        <taxon>Chiroptera</taxon>
        <taxon>Yinpterochiroptera</taxon>
        <taxon>Rhinolophoidea</taxon>
        <taxon>Rhinolophidae</taxon>
        <taxon>Rhinolophinae</taxon>
        <taxon>Rhinolophus</taxon>
    </lineage>
</organism>
<dbReference type="PANTHER" id="PTHR24363:SF5">
    <property type="entry name" value="SERINE_THREONINE KINASE-LIKE DOMAIN-CONTAINING PROTEIN STKLD1"/>
    <property type="match status" value="1"/>
</dbReference>
<evidence type="ECO:0000256" key="2">
    <source>
        <dbReference type="ARBA" id="ARBA00022840"/>
    </source>
</evidence>
<reference evidence="7 8" key="1">
    <citation type="journal article" date="2020" name="Nature">
        <title>Six reference-quality genomes reveal evolution of bat adaptations.</title>
        <authorList>
            <person name="Jebb D."/>
            <person name="Huang Z."/>
            <person name="Pippel M."/>
            <person name="Hughes G.M."/>
            <person name="Lavrichenko K."/>
            <person name="Devanna P."/>
            <person name="Winkler S."/>
            <person name="Jermiin L.S."/>
            <person name="Skirmuntt E.C."/>
            <person name="Katzourakis A."/>
            <person name="Burkitt-Gray L."/>
            <person name="Ray D.A."/>
            <person name="Sullivan K.A.M."/>
            <person name="Roscito J.G."/>
            <person name="Kirilenko B.M."/>
            <person name="Davalos L.M."/>
            <person name="Corthals A.P."/>
            <person name="Power M.L."/>
            <person name="Jones G."/>
            <person name="Ransome R.D."/>
            <person name="Dechmann D.K.N."/>
            <person name="Locatelli A.G."/>
            <person name="Puechmaille S.J."/>
            <person name="Fedrigo O."/>
            <person name="Jarvis E.D."/>
            <person name="Hiller M."/>
            <person name="Vernes S.C."/>
            <person name="Myers E.W."/>
            <person name="Teeling E.C."/>
        </authorList>
    </citation>
    <scope>NUCLEOTIDE SEQUENCE [LARGE SCALE GENOMIC DNA]</scope>
    <source>
        <strain evidence="7">MRhiFer1</strain>
        <tissue evidence="7">Lung</tissue>
    </source>
</reference>
<keyword evidence="7" id="KW-0808">Transferase</keyword>
<evidence type="ECO:0000259" key="6">
    <source>
        <dbReference type="PROSITE" id="PS50011"/>
    </source>
</evidence>
<keyword evidence="2" id="KW-0067">ATP-binding</keyword>
<evidence type="ECO:0000256" key="1">
    <source>
        <dbReference type="ARBA" id="ARBA00022741"/>
    </source>
</evidence>
<dbReference type="GO" id="GO:0004674">
    <property type="term" value="F:protein serine/threonine kinase activity"/>
    <property type="evidence" value="ECO:0007669"/>
    <property type="project" value="TreeGrafter"/>
</dbReference>
<dbReference type="GO" id="GO:0005524">
    <property type="term" value="F:ATP binding"/>
    <property type="evidence" value="ECO:0007669"/>
    <property type="project" value="UniProtKB-KW"/>
</dbReference>
<keyword evidence="7" id="KW-0418">Kinase</keyword>
<dbReference type="PROSITE" id="PS50011">
    <property type="entry name" value="PROTEIN_KINASE_DOM"/>
    <property type="match status" value="1"/>
</dbReference>
<dbReference type="InterPro" id="IPR016024">
    <property type="entry name" value="ARM-type_fold"/>
</dbReference>
<dbReference type="InterPro" id="IPR011009">
    <property type="entry name" value="Kinase-like_dom_sf"/>
</dbReference>
<dbReference type="Proteomes" id="UP000585614">
    <property type="component" value="Unassembled WGS sequence"/>
</dbReference>
<proteinExistence type="predicted"/>
<accession>A0A7J7VT26</accession>
<protein>
    <recommendedName>
        <fullName evidence="3">Serine/threonine kinase-like domain-containing protein STKLD1</fullName>
    </recommendedName>
    <alternativeName>
        <fullName evidence="5">Serine/threonine kinase-like domain-containing protein 1</fullName>
    </alternativeName>
    <alternativeName>
        <fullName evidence="4">Sugen kinase 071</fullName>
    </alternativeName>
</protein>
<dbReference type="CDD" id="cd00180">
    <property type="entry name" value="PKc"/>
    <property type="match status" value="1"/>
</dbReference>
<dbReference type="AlphaFoldDB" id="A0A7J7VT26"/>
<sequence>MEKYQILDRLNPGALGVNLVVEETETKAKLVIKQVECIDDHNASEALEELMPLLKLQHDHISIYHELFITWNGEISSMFLCMVMDYYEGSFHNVIEKKREEKTIMDSQWMHGMLGQVLDALDYLHQLDITHRNLKPSNIALVSSNHCKLQDLSCNALMTHKAKWDIRAEEDPFHKSWMAPEALKFSFSQKADIWSLGCIILDMVSCSFMEATEAMLLRKSIRKVPDGLQGVLRTAEERGIPHVKTFSSLLPLMLQVNPSERIAVRDVIHMTFTRSSFQSSSIALPLHGQMIPDFVSDVLLEGNMASVLEVMQNFSSRPEIQLKVIKKLLRMPDDQLGIPWPMELVEEVIAVMKQHERILDIQLYGCSLLLRILGQALAQDPEAEAPSDSSVTSVLLSVTRSHPEAQQLLVMVYSLLTIICSQEATVEELQRARLFEHILEHLDTFSRNRDICISGLSLFWALLVDAVIMDKAPLEKAPVLIAKVLAAYPTDAEMAEAGCAVLWLLSLLGCIKEHQFEEVVALFLQSIRQCQDRVLLVNNAYRGLASLAKVSELVALQVVVPEEGSSGLALIKETYQLYRDAPEVVENVCMLLAHLASYQDLLPELASSGIPPLVQEIKARFTSSLELVSYAEKVLLRFEEAMPPSSAESQLALP</sequence>
<dbReference type="Gene3D" id="1.25.10.10">
    <property type="entry name" value="Leucine-rich Repeat Variant"/>
    <property type="match status" value="1"/>
</dbReference>